<dbReference type="PANTHER" id="PTHR14226">
    <property type="entry name" value="NEUROPATHY TARGET ESTERASE/SWISS CHEESE D.MELANOGASTER"/>
    <property type="match status" value="1"/>
</dbReference>
<feature type="short sequence motif" description="GXSXG" evidence="4">
    <location>
        <begin position="51"/>
        <end position="55"/>
    </location>
</feature>
<dbReference type="CDD" id="cd07208">
    <property type="entry name" value="Pat_hypo_Ecoli_yjju_like"/>
    <property type="match status" value="1"/>
</dbReference>
<name>F8KBG0_LIMR5</name>
<feature type="active site" description="Proton acceptor" evidence="4">
    <location>
        <position position="172"/>
    </location>
</feature>
<proteinExistence type="predicted"/>
<dbReference type="InterPro" id="IPR050301">
    <property type="entry name" value="NTE"/>
</dbReference>
<protein>
    <recommendedName>
        <fullName evidence="5">PNPLA domain-containing protein</fullName>
    </recommendedName>
</protein>
<accession>F8KBG0</accession>
<dbReference type="Pfam" id="PF01734">
    <property type="entry name" value="Patatin"/>
    <property type="match status" value="1"/>
</dbReference>
<evidence type="ECO:0000256" key="3">
    <source>
        <dbReference type="ARBA" id="ARBA00023098"/>
    </source>
</evidence>
<evidence type="ECO:0000313" key="6">
    <source>
        <dbReference type="EMBL" id="CCC02786.1"/>
    </source>
</evidence>
<keyword evidence="1 4" id="KW-0378">Hydrolase</keyword>
<dbReference type="InterPro" id="IPR016035">
    <property type="entry name" value="Acyl_Trfase/lysoPLipase"/>
</dbReference>
<evidence type="ECO:0000256" key="2">
    <source>
        <dbReference type="ARBA" id="ARBA00022963"/>
    </source>
</evidence>
<dbReference type="GO" id="GO:0016787">
    <property type="term" value="F:hydrolase activity"/>
    <property type="evidence" value="ECO:0007669"/>
    <property type="project" value="UniProtKB-UniRule"/>
</dbReference>
<reference evidence="6" key="1">
    <citation type="journal article" date="2011" name="J. Bacteriol.">
        <title>Genome sequence of the vertebrate gut symbiont Lactobacillus reuteri ATCC 53608.</title>
        <authorList>
            <person name="Heavens D."/>
            <person name="Tailford L.E."/>
            <person name="Crossman L."/>
            <person name="Jeffers F."/>
            <person name="Mackenzie D.A."/>
            <person name="Caccamo M."/>
            <person name="Juge N."/>
        </authorList>
    </citation>
    <scope>NUCLEOTIDE SEQUENCE [LARGE SCALE GENOMIC DNA]</scope>
    <source>
        <strain evidence="6">ATCC 53608</strain>
    </source>
</reference>
<organism evidence="6">
    <name type="scientific">Limosilactobacillus reuteri subsp. suis (strain ATCC 53608 / LMG 31752 / 1063)</name>
    <name type="common">Lactobacillus reuteri</name>
    <dbReference type="NCBI Taxonomy" id="927703"/>
    <lineage>
        <taxon>Bacteria</taxon>
        <taxon>Bacillati</taxon>
        <taxon>Bacillota</taxon>
        <taxon>Bacilli</taxon>
        <taxon>Lactobacillales</taxon>
        <taxon>Lactobacillaceae</taxon>
        <taxon>Limosilactobacillus</taxon>
    </lineage>
</organism>
<dbReference type="PANTHER" id="PTHR14226:SF25">
    <property type="entry name" value="PHOSPHOESTERASE"/>
    <property type="match status" value="1"/>
</dbReference>
<dbReference type="Gene3D" id="3.40.1090.10">
    <property type="entry name" value="Cytosolic phospholipase A2 catalytic domain"/>
    <property type="match status" value="2"/>
</dbReference>
<sequence length="297" mass="33477">MLFLADKKELFHFMLYNAALVLEGGAFRGQYTAGIVDTFLAHHIEFRSVIGVSAGSLCGVNFVSKQYGRAANININHRHDRQYISMARVFKKQIINLDYLFEDHGYSWQNFNEAAYRRSASHFTAVATSVKTGKTVLFTDPVGEELTNALKASSSMPFLSDPQETSQGPCLDGGITDSIPFDIAQQQGYDKIVVVRTRDVNYRKKPSSSAVKKLYDMVYKDYPEFAKAGINRPLLYNQQIAEINRLSREGKIFNIAPSKPIKIKRIEGNIKKIRALYETGRKEGEEIVPALVDYLTN</sequence>
<feature type="domain" description="PNPLA" evidence="5">
    <location>
        <begin position="20"/>
        <end position="185"/>
    </location>
</feature>
<dbReference type="HOGENOM" id="CLU_048271_1_0_9"/>
<comment type="caution">
    <text evidence="4">Lacks conserved residue(s) required for the propagation of feature annotation.</text>
</comment>
<dbReference type="InterPro" id="IPR037483">
    <property type="entry name" value="YjjU-like"/>
</dbReference>
<keyword evidence="3 4" id="KW-0443">Lipid metabolism</keyword>
<gene>
    <name evidence="6" type="ORF">LRATCC53608_0037</name>
</gene>
<dbReference type="InterPro" id="IPR002641">
    <property type="entry name" value="PNPLA_dom"/>
</dbReference>
<feature type="short sequence motif" description="DGA/G" evidence="4">
    <location>
        <begin position="172"/>
        <end position="174"/>
    </location>
</feature>
<dbReference type="EMBL" id="FR854361">
    <property type="protein sequence ID" value="CCC02786.1"/>
    <property type="molecule type" value="Genomic_DNA"/>
</dbReference>
<reference evidence="6" key="2">
    <citation type="submission" date="2011-05" db="EMBL/GenBank/DDBJ databases">
        <authorList>
            <person name="Davey R."/>
        </authorList>
    </citation>
    <scope>NUCLEOTIDE SEQUENCE</scope>
    <source>
        <strain evidence="6">ATCC 53608</strain>
    </source>
</reference>
<evidence type="ECO:0000259" key="5">
    <source>
        <dbReference type="PROSITE" id="PS51635"/>
    </source>
</evidence>
<dbReference type="GO" id="GO:0016042">
    <property type="term" value="P:lipid catabolic process"/>
    <property type="evidence" value="ECO:0007669"/>
    <property type="project" value="UniProtKB-UniRule"/>
</dbReference>
<evidence type="ECO:0000256" key="1">
    <source>
        <dbReference type="ARBA" id="ARBA00022801"/>
    </source>
</evidence>
<evidence type="ECO:0000256" key="4">
    <source>
        <dbReference type="PROSITE-ProRule" id="PRU01161"/>
    </source>
</evidence>
<dbReference type="PROSITE" id="PS51635">
    <property type="entry name" value="PNPLA"/>
    <property type="match status" value="1"/>
</dbReference>
<keyword evidence="2 4" id="KW-0442">Lipid degradation</keyword>
<dbReference type="AlphaFoldDB" id="F8KBG0"/>
<feature type="active site" description="Nucleophile" evidence="4">
    <location>
        <position position="53"/>
    </location>
</feature>
<dbReference type="InterPro" id="IPR045943">
    <property type="entry name" value="DUF6363"/>
</dbReference>
<dbReference type="SUPFAM" id="SSF52151">
    <property type="entry name" value="FabD/lysophospholipase-like"/>
    <property type="match status" value="1"/>
</dbReference>
<dbReference type="Pfam" id="PF19890">
    <property type="entry name" value="DUF6363"/>
    <property type="match status" value="1"/>
</dbReference>